<dbReference type="InterPro" id="IPR052949">
    <property type="entry name" value="PA_immunity-related"/>
</dbReference>
<dbReference type="EMBL" id="LT907975">
    <property type="protein sequence ID" value="SOB58302.1"/>
    <property type="molecule type" value="Genomic_DNA"/>
</dbReference>
<evidence type="ECO:0000313" key="1">
    <source>
        <dbReference type="EMBL" id="SOB58302.1"/>
    </source>
</evidence>
<name>A0A2C8F8W4_9BACT</name>
<accession>A0A2C8F8W4</accession>
<dbReference type="Pfam" id="PF00805">
    <property type="entry name" value="Pentapeptide"/>
    <property type="match status" value="2"/>
</dbReference>
<dbReference type="RefSeq" id="WP_097011382.1">
    <property type="nucleotide sequence ID" value="NZ_LT907975.1"/>
</dbReference>
<protein>
    <submittedName>
        <fullName evidence="1">Pentapeptide repeat-containing protein</fullName>
    </submittedName>
</protein>
<dbReference type="InterPro" id="IPR001646">
    <property type="entry name" value="5peptide_repeat"/>
</dbReference>
<keyword evidence="2" id="KW-1185">Reference proteome</keyword>
<proteinExistence type="predicted"/>
<gene>
    <name evidence="1" type="ORF">DPRO_1408</name>
</gene>
<organism evidence="1 2">
    <name type="scientific">Pseudodesulfovibrio profundus</name>
    <dbReference type="NCBI Taxonomy" id="57320"/>
    <lineage>
        <taxon>Bacteria</taxon>
        <taxon>Pseudomonadati</taxon>
        <taxon>Thermodesulfobacteriota</taxon>
        <taxon>Desulfovibrionia</taxon>
        <taxon>Desulfovibrionales</taxon>
        <taxon>Desulfovibrionaceae</taxon>
    </lineage>
</organism>
<dbReference type="OrthoDB" id="5501263at2"/>
<dbReference type="KEGG" id="pprf:DPRO_1408"/>
<reference evidence="2" key="1">
    <citation type="submission" date="2017-09" db="EMBL/GenBank/DDBJ databases">
        <authorList>
            <person name="Regsiter A."/>
            <person name="William W."/>
        </authorList>
    </citation>
    <scope>NUCLEOTIDE SEQUENCE [LARGE SCALE GENOMIC DNA]</scope>
    <source>
        <strain evidence="2">500-1</strain>
    </source>
</reference>
<dbReference type="AlphaFoldDB" id="A0A2C8F8W4"/>
<evidence type="ECO:0000313" key="2">
    <source>
        <dbReference type="Proteomes" id="UP000219215"/>
    </source>
</evidence>
<dbReference type="Proteomes" id="UP000219215">
    <property type="component" value="Chromosome DPRO"/>
</dbReference>
<dbReference type="PANTHER" id="PTHR42999">
    <property type="entry name" value="ANTIBIOTIC RESISTANCE PROTEIN MCBG"/>
    <property type="match status" value="1"/>
</dbReference>
<dbReference type="Gene3D" id="2.160.20.80">
    <property type="entry name" value="E3 ubiquitin-protein ligase SopA"/>
    <property type="match status" value="1"/>
</dbReference>
<dbReference type="PANTHER" id="PTHR42999:SF1">
    <property type="entry name" value="PENTAPEPTIDE REPEAT-CONTAINING PROTEIN"/>
    <property type="match status" value="1"/>
</dbReference>
<dbReference type="SUPFAM" id="SSF141571">
    <property type="entry name" value="Pentapeptide repeat-like"/>
    <property type="match status" value="1"/>
</dbReference>
<sequence length="191" mass="21717">MIWEAGDVCEGAVYDQLVCDEDIEEVSFTLCVFRNCSFQSCRFVDCVFDDCEFIQCNLSLVEFLRPILSDVRFVDSKMVGLDWSRILGFVAATVEGCIMRDNVFMNMNLTKKQFTSCDLSGSTFSNTKLNHTVFDDCDLSQCQFHQTDLRFANFATSRNYFIKAESNRLGKTVFSLPEATSLLANLDIVLE</sequence>